<dbReference type="RefSeq" id="WP_148045656.1">
    <property type="nucleotide sequence ID" value="NZ_RJVA01000009.1"/>
</dbReference>
<dbReference type="GO" id="GO:0009116">
    <property type="term" value="P:nucleoside metabolic process"/>
    <property type="evidence" value="ECO:0007669"/>
    <property type="project" value="InterPro"/>
</dbReference>
<keyword evidence="3" id="KW-1185">Reference proteome</keyword>
<dbReference type="PANTHER" id="PTHR46832:SF2">
    <property type="entry name" value="FUTALOSINE HYDROLASE"/>
    <property type="match status" value="1"/>
</dbReference>
<name>A0A3N1VQ90_9BACT</name>
<dbReference type="Gene3D" id="3.40.50.1580">
    <property type="entry name" value="Nucleoside phosphorylase domain"/>
    <property type="match status" value="1"/>
</dbReference>
<dbReference type="AlphaFoldDB" id="A0A3N1VQ90"/>
<reference evidence="2 3" key="1">
    <citation type="submission" date="2018-11" db="EMBL/GenBank/DDBJ databases">
        <title>Genomic Encyclopedia of Type Strains, Phase IV (KMG-IV): sequencing the most valuable type-strain genomes for metagenomic binning, comparative biology and taxonomic classification.</title>
        <authorList>
            <person name="Goeker M."/>
        </authorList>
    </citation>
    <scope>NUCLEOTIDE SEQUENCE [LARGE SCALE GENOMIC DNA]</scope>
    <source>
        <strain evidence="2 3">DSM 22027</strain>
    </source>
</reference>
<dbReference type="GO" id="GO:0019284">
    <property type="term" value="P:L-methionine salvage from S-adenosylmethionine"/>
    <property type="evidence" value="ECO:0007669"/>
    <property type="project" value="TreeGrafter"/>
</dbReference>
<dbReference type="EMBL" id="RJVA01000009">
    <property type="protein sequence ID" value="ROR03218.1"/>
    <property type="molecule type" value="Genomic_DNA"/>
</dbReference>
<dbReference type="Proteomes" id="UP000276223">
    <property type="component" value="Unassembled WGS sequence"/>
</dbReference>
<feature type="domain" description="Nucleoside phosphorylase" evidence="1">
    <location>
        <begin position="10"/>
        <end position="272"/>
    </location>
</feature>
<protein>
    <submittedName>
        <fullName evidence="2">Futalosine hydrolase</fullName>
    </submittedName>
</protein>
<dbReference type="GO" id="GO:0005829">
    <property type="term" value="C:cytosol"/>
    <property type="evidence" value="ECO:0007669"/>
    <property type="project" value="TreeGrafter"/>
</dbReference>
<accession>A0A3N1VQ90</accession>
<keyword evidence="2" id="KW-0378">Hydrolase</keyword>
<dbReference type="InterPro" id="IPR000845">
    <property type="entry name" value="Nucleoside_phosphorylase_d"/>
</dbReference>
<comment type="caution">
    <text evidence="2">The sequence shown here is derived from an EMBL/GenBank/DDBJ whole genome shotgun (WGS) entry which is preliminary data.</text>
</comment>
<evidence type="ECO:0000313" key="2">
    <source>
        <dbReference type="EMBL" id="ROR03218.1"/>
    </source>
</evidence>
<gene>
    <name evidence="2" type="ORF">EDC27_0480</name>
</gene>
<dbReference type="Pfam" id="PF01048">
    <property type="entry name" value="PNP_UDP_1"/>
    <property type="match status" value="1"/>
</dbReference>
<dbReference type="SUPFAM" id="SSF53167">
    <property type="entry name" value="Purine and uridine phosphorylases"/>
    <property type="match status" value="1"/>
</dbReference>
<organism evidence="2 3">
    <name type="scientific">Desulfosoma caldarium</name>
    <dbReference type="NCBI Taxonomy" id="610254"/>
    <lineage>
        <taxon>Bacteria</taxon>
        <taxon>Pseudomonadati</taxon>
        <taxon>Thermodesulfobacteriota</taxon>
        <taxon>Syntrophobacteria</taxon>
        <taxon>Syntrophobacterales</taxon>
        <taxon>Syntrophobacteraceae</taxon>
        <taxon>Desulfosoma</taxon>
    </lineage>
</organism>
<dbReference type="GO" id="GO:0008782">
    <property type="term" value="F:adenosylhomocysteine nucleosidase activity"/>
    <property type="evidence" value="ECO:0007669"/>
    <property type="project" value="TreeGrafter"/>
</dbReference>
<dbReference type="GO" id="GO:0008930">
    <property type="term" value="F:methylthioadenosine nucleosidase activity"/>
    <property type="evidence" value="ECO:0007669"/>
    <property type="project" value="TreeGrafter"/>
</dbReference>
<proteinExistence type="predicted"/>
<evidence type="ECO:0000313" key="3">
    <source>
        <dbReference type="Proteomes" id="UP000276223"/>
    </source>
</evidence>
<dbReference type="CDD" id="cd17766">
    <property type="entry name" value="futalosine_nucleosidase_MqnB"/>
    <property type="match status" value="1"/>
</dbReference>
<evidence type="ECO:0000259" key="1">
    <source>
        <dbReference type="Pfam" id="PF01048"/>
    </source>
</evidence>
<dbReference type="InterPro" id="IPR035994">
    <property type="entry name" value="Nucleoside_phosphorylase_sf"/>
</dbReference>
<dbReference type="PANTHER" id="PTHR46832">
    <property type="entry name" value="5'-METHYLTHIOADENOSINE/S-ADENOSYLHOMOCYSTEINE NUCLEOSIDASE"/>
    <property type="match status" value="1"/>
</dbReference>
<sequence>MEESFEALDVLIVGAVPLEVKPLEGWLRAPKPLLTPWTTLWAGRWGRLRVGLACLGIGKVNAAAGSAVLIERCRPAMVWVVGSAGAYSKGPLSVGDVLVSTSILLGDEGVWERAGMGSMKALGFAVGHERGRPVFERFDLSEDWALKWAATLTPAGWYTLGTSSTKIPTVHPWAEDMPKAAAVREPKREIFQVAFGPSVTVGMSSGDAWIAEERFTRYGAWAEDMEGSAVVQVCRRYGVPVVQCRGISNRAGERDKSLWCMDKALAHSHAVLGTWLDGMKTAA</sequence>
<dbReference type="OrthoDB" id="9788270at2"/>